<keyword evidence="6" id="KW-0664">Pyridoxine biosynthesis</keyword>
<keyword evidence="1" id="KW-0963">Cytoplasm</keyword>
<keyword evidence="3" id="KW-0521">NADP</keyword>
<sequence length="333" mass="35130">MTHTARIAITMGDPAGIGPEIIVNAFHDELSFCQPIVVGSARFLDAIARQMKIPVTVHTITSPDQARFQAGVLDVLDLDNVSPELARGQATAEGGKASVQYIEAAVKLALDQQVSAITTAPINKESIHKAGFFYPGHTELLAKLCGAKTVALMLAGENLRVVLATTHLPLNKVSEQITVDRVLTTIQLTHQWLQCHVTAAPKIAVTGLNPHCGDGGIFGGEEQSAIIPALEAAQKKGIQVEGPFSADALFIRGQFDAYDAVIAMYHDQGMIPIKMDSKGTAVNITLGLPILRTSVDHGTAYDIAGTGTASPESLIIALKKAAELAQSSTVSAQ</sequence>
<keyword evidence="2" id="KW-0479">Metal-binding</keyword>
<evidence type="ECO:0000256" key="6">
    <source>
        <dbReference type="ARBA" id="ARBA00023096"/>
    </source>
</evidence>
<proteinExistence type="inferred from homology"/>
<dbReference type="EMBL" id="UOGG01000205">
    <property type="protein sequence ID" value="VAX32490.1"/>
    <property type="molecule type" value="Genomic_DNA"/>
</dbReference>
<dbReference type="PANTHER" id="PTHR30004:SF6">
    <property type="entry name" value="D-THREONATE 4-PHOSPHATE DEHYDROGENASE"/>
    <property type="match status" value="1"/>
</dbReference>
<organism evidence="7">
    <name type="scientific">hydrothermal vent metagenome</name>
    <dbReference type="NCBI Taxonomy" id="652676"/>
    <lineage>
        <taxon>unclassified sequences</taxon>
        <taxon>metagenomes</taxon>
        <taxon>ecological metagenomes</taxon>
    </lineage>
</organism>
<dbReference type="GO" id="GO:0008615">
    <property type="term" value="P:pyridoxine biosynthetic process"/>
    <property type="evidence" value="ECO:0007669"/>
    <property type="project" value="UniProtKB-KW"/>
</dbReference>
<accession>A0A3B1DC96</accession>
<dbReference type="Pfam" id="PF04166">
    <property type="entry name" value="PdxA"/>
    <property type="match status" value="1"/>
</dbReference>
<protein>
    <submittedName>
        <fullName evidence="7">4-hydroxythreonine-4-phosphate dehydrogenase</fullName>
        <ecNumber evidence="7">1.1.1.262</ecNumber>
    </submittedName>
</protein>
<name>A0A3B1DC96_9ZZZZ</name>
<evidence type="ECO:0000256" key="4">
    <source>
        <dbReference type="ARBA" id="ARBA00023002"/>
    </source>
</evidence>
<dbReference type="AlphaFoldDB" id="A0A3B1DC96"/>
<dbReference type="GO" id="GO:0050570">
    <property type="term" value="F:4-hydroxythreonine-4-phosphate dehydrogenase activity"/>
    <property type="evidence" value="ECO:0007669"/>
    <property type="project" value="UniProtKB-EC"/>
</dbReference>
<dbReference type="PANTHER" id="PTHR30004">
    <property type="entry name" value="4-HYDROXYTHREONINE-4-PHOSPHATE DEHYDROGENASE"/>
    <property type="match status" value="1"/>
</dbReference>
<dbReference type="Gene3D" id="3.40.718.10">
    <property type="entry name" value="Isopropylmalate Dehydrogenase"/>
    <property type="match status" value="1"/>
</dbReference>
<keyword evidence="5" id="KW-0520">NAD</keyword>
<dbReference type="HAMAP" id="MF_00536">
    <property type="entry name" value="PdxA"/>
    <property type="match status" value="1"/>
</dbReference>
<dbReference type="InterPro" id="IPR005255">
    <property type="entry name" value="PdxA_fam"/>
</dbReference>
<dbReference type="InterPro" id="IPR037510">
    <property type="entry name" value="PdxA"/>
</dbReference>
<gene>
    <name evidence="7" type="ORF">MNBD_NITROSPINAE05-926</name>
</gene>
<dbReference type="SUPFAM" id="SSF53659">
    <property type="entry name" value="Isocitrate/Isopropylmalate dehydrogenase-like"/>
    <property type="match status" value="1"/>
</dbReference>
<reference evidence="7" key="1">
    <citation type="submission" date="2018-06" db="EMBL/GenBank/DDBJ databases">
        <authorList>
            <person name="Zhirakovskaya E."/>
        </authorList>
    </citation>
    <scope>NUCLEOTIDE SEQUENCE</scope>
</reference>
<evidence type="ECO:0000256" key="2">
    <source>
        <dbReference type="ARBA" id="ARBA00022723"/>
    </source>
</evidence>
<dbReference type="GO" id="GO:0051287">
    <property type="term" value="F:NAD binding"/>
    <property type="evidence" value="ECO:0007669"/>
    <property type="project" value="InterPro"/>
</dbReference>
<keyword evidence="4 7" id="KW-0560">Oxidoreductase</keyword>
<evidence type="ECO:0000256" key="5">
    <source>
        <dbReference type="ARBA" id="ARBA00023027"/>
    </source>
</evidence>
<evidence type="ECO:0000256" key="1">
    <source>
        <dbReference type="ARBA" id="ARBA00022490"/>
    </source>
</evidence>
<dbReference type="EC" id="1.1.1.262" evidence="7"/>
<dbReference type="GO" id="GO:0042823">
    <property type="term" value="P:pyridoxal phosphate biosynthetic process"/>
    <property type="evidence" value="ECO:0007669"/>
    <property type="project" value="InterPro"/>
</dbReference>
<dbReference type="GO" id="GO:0046872">
    <property type="term" value="F:metal ion binding"/>
    <property type="evidence" value="ECO:0007669"/>
    <property type="project" value="UniProtKB-KW"/>
</dbReference>
<dbReference type="NCBIfam" id="TIGR00557">
    <property type="entry name" value="pdxA"/>
    <property type="match status" value="1"/>
</dbReference>
<evidence type="ECO:0000313" key="7">
    <source>
        <dbReference type="EMBL" id="VAX32490.1"/>
    </source>
</evidence>
<evidence type="ECO:0000256" key="3">
    <source>
        <dbReference type="ARBA" id="ARBA00022857"/>
    </source>
</evidence>